<accession>X6PEA3</accession>
<reference evidence="1 2" key="1">
    <citation type="journal article" date="2013" name="Curr. Biol.">
        <title>The Genome of the Foraminiferan Reticulomyxa filosa.</title>
        <authorList>
            <person name="Glockner G."/>
            <person name="Hulsmann N."/>
            <person name="Schleicher M."/>
            <person name="Noegel A.A."/>
            <person name="Eichinger L."/>
            <person name="Gallinger C."/>
            <person name="Pawlowski J."/>
            <person name="Sierra R."/>
            <person name="Euteneuer U."/>
            <person name="Pillet L."/>
            <person name="Moustafa A."/>
            <person name="Platzer M."/>
            <person name="Groth M."/>
            <person name="Szafranski K."/>
            <person name="Schliwa M."/>
        </authorList>
    </citation>
    <scope>NUCLEOTIDE SEQUENCE [LARGE SCALE GENOMIC DNA]</scope>
</reference>
<keyword evidence="2" id="KW-1185">Reference proteome</keyword>
<proteinExistence type="predicted"/>
<sequence length="127" mass="14178">MNYVSVWSDEDGLTIENTKHCNEWIPFIGSDNGPVIIREDNCEGAHAVISGSNSNLLFITYQPNNISIFDLNTLQYINSTLPIGSDQISSSCTNSYLITNKQIGLRIQSTMFFITTNIGNIKKQKNL</sequence>
<name>X6PEA3_RETFI</name>
<protein>
    <submittedName>
        <fullName evidence="1">Uncharacterized protein</fullName>
    </submittedName>
</protein>
<evidence type="ECO:0000313" key="2">
    <source>
        <dbReference type="Proteomes" id="UP000023152"/>
    </source>
</evidence>
<evidence type="ECO:0000313" key="1">
    <source>
        <dbReference type="EMBL" id="ETO36551.1"/>
    </source>
</evidence>
<dbReference type="Proteomes" id="UP000023152">
    <property type="component" value="Unassembled WGS sequence"/>
</dbReference>
<organism evidence="1 2">
    <name type="scientific">Reticulomyxa filosa</name>
    <dbReference type="NCBI Taxonomy" id="46433"/>
    <lineage>
        <taxon>Eukaryota</taxon>
        <taxon>Sar</taxon>
        <taxon>Rhizaria</taxon>
        <taxon>Retaria</taxon>
        <taxon>Foraminifera</taxon>
        <taxon>Monothalamids</taxon>
        <taxon>Reticulomyxidae</taxon>
        <taxon>Reticulomyxa</taxon>
    </lineage>
</organism>
<dbReference type="EMBL" id="ASPP01000549">
    <property type="protein sequence ID" value="ETO36551.1"/>
    <property type="molecule type" value="Genomic_DNA"/>
</dbReference>
<comment type="caution">
    <text evidence="1">The sequence shown here is derived from an EMBL/GenBank/DDBJ whole genome shotgun (WGS) entry which is preliminary data.</text>
</comment>
<gene>
    <name evidence="1" type="ORF">RFI_00512</name>
</gene>
<dbReference type="AlphaFoldDB" id="X6PEA3"/>